<keyword evidence="1" id="KW-0732">Signal</keyword>
<evidence type="ECO:0008006" key="4">
    <source>
        <dbReference type="Google" id="ProtNLM"/>
    </source>
</evidence>
<dbReference type="EMBL" id="MUHD01000017">
    <property type="protein sequence ID" value="OXB08246.1"/>
    <property type="molecule type" value="Genomic_DNA"/>
</dbReference>
<organism evidence="2 3">
    <name type="scientific">Flavobacterium plurextorum</name>
    <dbReference type="NCBI Taxonomy" id="1114867"/>
    <lineage>
        <taxon>Bacteria</taxon>
        <taxon>Pseudomonadati</taxon>
        <taxon>Bacteroidota</taxon>
        <taxon>Flavobacteriia</taxon>
        <taxon>Flavobacteriales</taxon>
        <taxon>Flavobacteriaceae</taxon>
        <taxon>Flavobacterium</taxon>
    </lineage>
</organism>
<proteinExistence type="predicted"/>
<accession>A0ABX4CUL7</accession>
<dbReference type="RefSeq" id="WP_089057935.1">
    <property type="nucleotide sequence ID" value="NZ_MUHD01000017.1"/>
</dbReference>
<name>A0ABX4CUL7_9FLAO</name>
<evidence type="ECO:0000256" key="1">
    <source>
        <dbReference type="SAM" id="SignalP"/>
    </source>
</evidence>
<feature type="chain" id="PRO_5047308941" description="Lipoprotein" evidence="1">
    <location>
        <begin position="20"/>
        <end position="275"/>
    </location>
</feature>
<protein>
    <recommendedName>
        <fullName evidence="4">Lipoprotein</fullName>
    </recommendedName>
</protein>
<feature type="signal peptide" evidence="1">
    <location>
        <begin position="1"/>
        <end position="19"/>
    </location>
</feature>
<sequence>MKKSIFLFAAICLSSFFYISCSSNDDIVNQTDTSSIGASVLIDATNDMDIKTGLAVTTNNSSTAKTTENVSGICGTITLENSNQNSYPKIFIIDYGTSGCANNQILRKGKLKIILSGPIITTGSKMTIERIDYSINNLKLEGTIEYTNTTTVPTVPQFSRKVINGKLTDITGRVYLNSGLVTVKQTAGVDTPFVLEDNVYEMPEGTHTITTDKGGTLTLTVQETLIKKYSCEFISKGKLKITGGSLNGVVDYGNLECDTKYTYIHENGTAYILTM</sequence>
<reference evidence="2 3" key="1">
    <citation type="submission" date="2016-11" db="EMBL/GenBank/DDBJ databases">
        <title>Whole genomes of Flavobacteriaceae.</title>
        <authorList>
            <person name="Stine C."/>
            <person name="Li C."/>
            <person name="Tadesse D."/>
        </authorList>
    </citation>
    <scope>NUCLEOTIDE SEQUENCE [LARGE SCALE GENOMIC DNA]</scope>
    <source>
        <strain evidence="2 3">CCUG 60112</strain>
    </source>
</reference>
<comment type="caution">
    <text evidence="2">The sequence shown here is derived from an EMBL/GenBank/DDBJ whole genome shotgun (WGS) entry which is preliminary data.</text>
</comment>
<keyword evidence="3" id="KW-1185">Reference proteome</keyword>
<evidence type="ECO:0000313" key="3">
    <source>
        <dbReference type="Proteomes" id="UP000198381"/>
    </source>
</evidence>
<dbReference type="Proteomes" id="UP000198381">
    <property type="component" value="Unassembled WGS sequence"/>
</dbReference>
<evidence type="ECO:0000313" key="2">
    <source>
        <dbReference type="EMBL" id="OXB08246.1"/>
    </source>
</evidence>
<gene>
    <name evidence="2" type="ORF">B0A81_10170</name>
</gene>